<sequence length="91" mass="8892">MSVIAAHSTRSASARSGAMRAVAERVASSVPQSVTVIEGQALADLVPGSNGDVLAQVPAVANTGGAGFFGQGFNLRGFGATGTCASQASIV</sequence>
<dbReference type="Pfam" id="PF07715">
    <property type="entry name" value="Plug"/>
    <property type="match status" value="1"/>
</dbReference>
<comment type="caution">
    <text evidence="2">The sequence shown here is derived from an EMBL/GenBank/DDBJ whole genome shotgun (WGS) entry which is preliminary data.</text>
</comment>
<reference evidence="2 3" key="1">
    <citation type="submission" date="2019-04" db="EMBL/GenBank/DDBJ databases">
        <authorList>
            <person name="Li J."/>
        </authorList>
    </citation>
    <scope>NUCLEOTIDE SEQUENCE [LARGE SCALE GENOMIC DNA]</scope>
    <source>
        <strain evidence="2 3">CCTCC AB2016182</strain>
    </source>
</reference>
<evidence type="ECO:0000313" key="2">
    <source>
        <dbReference type="EMBL" id="TJZ82777.1"/>
    </source>
</evidence>
<dbReference type="InterPro" id="IPR037066">
    <property type="entry name" value="Plug_dom_sf"/>
</dbReference>
<gene>
    <name evidence="2" type="ORF">FA740_14300</name>
</gene>
<dbReference type="InterPro" id="IPR012910">
    <property type="entry name" value="Plug_dom"/>
</dbReference>
<proteinExistence type="predicted"/>
<dbReference type="Proteomes" id="UP000306223">
    <property type="component" value="Unassembled WGS sequence"/>
</dbReference>
<organism evidence="2 3">
    <name type="scientific">Paracoccus hibiscisoli</name>
    <dbReference type="NCBI Taxonomy" id="2023261"/>
    <lineage>
        <taxon>Bacteria</taxon>
        <taxon>Pseudomonadati</taxon>
        <taxon>Pseudomonadota</taxon>
        <taxon>Alphaproteobacteria</taxon>
        <taxon>Rhodobacterales</taxon>
        <taxon>Paracoccaceae</taxon>
        <taxon>Paracoccus</taxon>
    </lineage>
</organism>
<name>A0A4U0QLT9_9RHOB</name>
<dbReference type="AlphaFoldDB" id="A0A4U0QLT9"/>
<protein>
    <recommendedName>
        <fullName evidence="1">TonB-dependent receptor plug domain-containing protein</fullName>
    </recommendedName>
</protein>
<dbReference type="SUPFAM" id="SSF56935">
    <property type="entry name" value="Porins"/>
    <property type="match status" value="1"/>
</dbReference>
<dbReference type="EMBL" id="SUNH01000020">
    <property type="protein sequence ID" value="TJZ82777.1"/>
    <property type="molecule type" value="Genomic_DNA"/>
</dbReference>
<accession>A0A4U0QLT9</accession>
<keyword evidence="3" id="KW-1185">Reference proteome</keyword>
<dbReference type="OrthoDB" id="9796221at2"/>
<evidence type="ECO:0000259" key="1">
    <source>
        <dbReference type="Pfam" id="PF07715"/>
    </source>
</evidence>
<feature type="domain" description="TonB-dependent receptor plug" evidence="1">
    <location>
        <begin position="28"/>
        <end position="81"/>
    </location>
</feature>
<evidence type="ECO:0000313" key="3">
    <source>
        <dbReference type="Proteomes" id="UP000306223"/>
    </source>
</evidence>
<dbReference type="Gene3D" id="2.170.130.10">
    <property type="entry name" value="TonB-dependent receptor, plug domain"/>
    <property type="match status" value="1"/>
</dbReference>